<dbReference type="Proteomes" id="UP001341840">
    <property type="component" value="Unassembled WGS sequence"/>
</dbReference>
<gene>
    <name evidence="1" type="ORF">PIB30_007212</name>
</gene>
<evidence type="ECO:0000313" key="2">
    <source>
        <dbReference type="Proteomes" id="UP001341840"/>
    </source>
</evidence>
<organism evidence="1 2">
    <name type="scientific">Stylosanthes scabra</name>
    <dbReference type="NCBI Taxonomy" id="79078"/>
    <lineage>
        <taxon>Eukaryota</taxon>
        <taxon>Viridiplantae</taxon>
        <taxon>Streptophyta</taxon>
        <taxon>Embryophyta</taxon>
        <taxon>Tracheophyta</taxon>
        <taxon>Spermatophyta</taxon>
        <taxon>Magnoliopsida</taxon>
        <taxon>eudicotyledons</taxon>
        <taxon>Gunneridae</taxon>
        <taxon>Pentapetalae</taxon>
        <taxon>rosids</taxon>
        <taxon>fabids</taxon>
        <taxon>Fabales</taxon>
        <taxon>Fabaceae</taxon>
        <taxon>Papilionoideae</taxon>
        <taxon>50 kb inversion clade</taxon>
        <taxon>dalbergioids sensu lato</taxon>
        <taxon>Dalbergieae</taxon>
        <taxon>Pterocarpus clade</taxon>
        <taxon>Stylosanthes</taxon>
    </lineage>
</organism>
<proteinExistence type="predicted"/>
<keyword evidence="2" id="KW-1185">Reference proteome</keyword>
<sequence length="146" mass="17023">MLFHVAKLINLNHYLLPDELASKINRDEVNSLYFIDNADNCVQVEPWRLNNEIYMNGFDLDTFRNLSNAGDWIGVKLKYFVAGVLAVEVFGTNYLPLDAWPIQNLYVGRVLPDHHKRVMEKGFNIKLDGKRELSLHRYMVQEQVLN</sequence>
<name>A0ABU6V3A7_9FABA</name>
<accession>A0ABU6V3A7</accession>
<dbReference type="EMBL" id="JASCZI010151050">
    <property type="protein sequence ID" value="MED6167897.1"/>
    <property type="molecule type" value="Genomic_DNA"/>
</dbReference>
<comment type="caution">
    <text evidence="1">The sequence shown here is derived from an EMBL/GenBank/DDBJ whole genome shotgun (WGS) entry which is preliminary data.</text>
</comment>
<reference evidence="1 2" key="1">
    <citation type="journal article" date="2023" name="Plants (Basel)">
        <title>Bridging the Gap: Combining Genomics and Transcriptomics Approaches to Understand Stylosanthes scabra, an Orphan Legume from the Brazilian Caatinga.</title>
        <authorList>
            <person name="Ferreira-Neto J.R.C."/>
            <person name="da Silva M.D."/>
            <person name="Binneck E."/>
            <person name="de Melo N.F."/>
            <person name="da Silva R.H."/>
            <person name="de Melo A.L.T.M."/>
            <person name="Pandolfi V."/>
            <person name="Bustamante F.O."/>
            <person name="Brasileiro-Vidal A.C."/>
            <person name="Benko-Iseppon A.M."/>
        </authorList>
    </citation>
    <scope>NUCLEOTIDE SEQUENCE [LARGE SCALE GENOMIC DNA]</scope>
    <source>
        <tissue evidence="1">Leaves</tissue>
    </source>
</reference>
<protein>
    <submittedName>
        <fullName evidence="1">Uncharacterized protein</fullName>
    </submittedName>
</protein>
<evidence type="ECO:0000313" key="1">
    <source>
        <dbReference type="EMBL" id="MED6167897.1"/>
    </source>
</evidence>